<sequence>MKLKFSWDTGIGIGIILFGVFILLNALNMPDMPLGLGPGDFPEIVSIGLIICGFILTFQSFFISEKTKKIYSKSSVKDVLILIFISLLYVYLVKYIGFLYLTPFLMLATMYLFGYKKLPYAIVISVIFTLLVYYVFYGIFKVPLPQFSLF</sequence>
<gene>
    <name evidence="3" type="ORF">ENU78_00070</name>
</gene>
<dbReference type="RefSeq" id="WP_149122167.1">
    <property type="nucleotide sequence ID" value="NZ_VTFL01000001.1"/>
</dbReference>
<feature type="transmembrane region" description="Helical" evidence="1">
    <location>
        <begin position="44"/>
        <end position="63"/>
    </location>
</feature>
<feature type="domain" description="DUF1468" evidence="2">
    <location>
        <begin position="11"/>
        <end position="145"/>
    </location>
</feature>
<accession>A0A7V3ZGY2</accession>
<dbReference type="Pfam" id="PF07331">
    <property type="entry name" value="TctB"/>
    <property type="match status" value="1"/>
</dbReference>
<dbReference type="EMBL" id="DTDV01000001">
    <property type="protein sequence ID" value="HGK22842.1"/>
    <property type="molecule type" value="Genomic_DNA"/>
</dbReference>
<proteinExistence type="predicted"/>
<organism evidence="3">
    <name type="scientific">Dictyoglomus thermophilum</name>
    <dbReference type="NCBI Taxonomy" id="14"/>
    <lineage>
        <taxon>Bacteria</taxon>
        <taxon>Pseudomonadati</taxon>
        <taxon>Dictyoglomota</taxon>
        <taxon>Dictyoglomia</taxon>
        <taxon>Dictyoglomales</taxon>
        <taxon>Dictyoglomaceae</taxon>
        <taxon>Dictyoglomus</taxon>
    </lineage>
</organism>
<evidence type="ECO:0000313" key="3">
    <source>
        <dbReference type="EMBL" id="HGK22842.1"/>
    </source>
</evidence>
<evidence type="ECO:0000256" key="1">
    <source>
        <dbReference type="SAM" id="Phobius"/>
    </source>
</evidence>
<comment type="caution">
    <text evidence="3">The sequence shown here is derived from an EMBL/GenBank/DDBJ whole genome shotgun (WGS) entry which is preliminary data.</text>
</comment>
<feature type="transmembrane region" description="Helical" evidence="1">
    <location>
        <begin position="75"/>
        <end position="92"/>
    </location>
</feature>
<feature type="transmembrane region" description="Helical" evidence="1">
    <location>
        <begin position="121"/>
        <end position="140"/>
    </location>
</feature>
<protein>
    <submittedName>
        <fullName evidence="3">Tripartite tricarboxylate transporter TctB family protein</fullName>
    </submittedName>
</protein>
<keyword evidence="1" id="KW-0472">Membrane</keyword>
<dbReference type="InterPro" id="IPR009936">
    <property type="entry name" value="DUF1468"/>
</dbReference>
<dbReference type="AlphaFoldDB" id="A0A7V3ZGY2"/>
<keyword evidence="1" id="KW-0812">Transmembrane</keyword>
<name>A0A7V3ZGY2_DICTH</name>
<reference evidence="3" key="1">
    <citation type="journal article" date="2020" name="mSystems">
        <title>Genome- and Community-Level Interaction Insights into Carbon Utilization and Element Cycling Functions of Hydrothermarchaeota in Hydrothermal Sediment.</title>
        <authorList>
            <person name="Zhou Z."/>
            <person name="Liu Y."/>
            <person name="Xu W."/>
            <person name="Pan J."/>
            <person name="Luo Z.H."/>
            <person name="Li M."/>
        </authorList>
    </citation>
    <scope>NUCLEOTIDE SEQUENCE [LARGE SCALE GENOMIC DNA]</scope>
    <source>
        <strain evidence="3">SpSt-70</strain>
    </source>
</reference>
<keyword evidence="1" id="KW-1133">Transmembrane helix</keyword>
<evidence type="ECO:0000259" key="2">
    <source>
        <dbReference type="Pfam" id="PF07331"/>
    </source>
</evidence>
<feature type="transmembrane region" description="Helical" evidence="1">
    <location>
        <begin position="7"/>
        <end position="24"/>
    </location>
</feature>